<keyword evidence="1" id="KW-1133">Transmembrane helix</keyword>
<proteinExistence type="predicted"/>
<name>A0A9X1LRC5_9MICO</name>
<feature type="transmembrane region" description="Helical" evidence="1">
    <location>
        <begin position="80"/>
        <end position="100"/>
    </location>
</feature>
<keyword evidence="1" id="KW-0812">Transmembrane</keyword>
<dbReference type="Proteomes" id="UP001139289">
    <property type="component" value="Unassembled WGS sequence"/>
</dbReference>
<dbReference type="EMBL" id="JAGTTM010000013">
    <property type="protein sequence ID" value="MCC2030549.1"/>
    <property type="molecule type" value="Genomic_DNA"/>
</dbReference>
<reference evidence="2" key="1">
    <citation type="submission" date="2021-04" db="EMBL/GenBank/DDBJ databases">
        <title>Microbacterium tenobrionis sp. nov. and Microbacterium allomyrinae sp. nov., isolated from larvae of Tenobrio molitor and Allomyrina dichotoma, respectively.</title>
        <authorList>
            <person name="Lee S.D."/>
        </authorList>
    </citation>
    <scope>NUCLEOTIDE SEQUENCE</scope>
    <source>
        <strain evidence="2">YMB-B2</strain>
    </source>
</reference>
<gene>
    <name evidence="2" type="ORF">KEC56_13710</name>
</gene>
<comment type="caution">
    <text evidence="2">The sequence shown here is derived from an EMBL/GenBank/DDBJ whole genome shotgun (WGS) entry which is preliminary data.</text>
</comment>
<evidence type="ECO:0000256" key="1">
    <source>
        <dbReference type="SAM" id="Phobius"/>
    </source>
</evidence>
<keyword evidence="3" id="KW-1185">Reference proteome</keyword>
<sequence length="103" mass="10705">MSNRSVWVFESVVTALVVLGLIYVASFRYARPLVDPAPPPPDYALQATIAYVGAGLVSILAVLLTLLLTRRPTPRFSSALGVAAIIVASGVGVVVVAFLVPAA</sequence>
<evidence type="ECO:0000313" key="2">
    <source>
        <dbReference type="EMBL" id="MCC2030549.1"/>
    </source>
</evidence>
<protein>
    <submittedName>
        <fullName evidence="2">Uncharacterized protein</fullName>
    </submittedName>
</protein>
<keyword evidence="1" id="KW-0472">Membrane</keyword>
<evidence type="ECO:0000313" key="3">
    <source>
        <dbReference type="Proteomes" id="UP001139289"/>
    </source>
</evidence>
<feature type="transmembrane region" description="Helical" evidence="1">
    <location>
        <begin position="49"/>
        <end position="68"/>
    </location>
</feature>
<organism evidence="2 3">
    <name type="scientific">Microbacterium tenebrionis</name>
    <dbReference type="NCBI Taxonomy" id="2830665"/>
    <lineage>
        <taxon>Bacteria</taxon>
        <taxon>Bacillati</taxon>
        <taxon>Actinomycetota</taxon>
        <taxon>Actinomycetes</taxon>
        <taxon>Micrococcales</taxon>
        <taxon>Microbacteriaceae</taxon>
        <taxon>Microbacterium</taxon>
    </lineage>
</organism>
<feature type="transmembrane region" description="Helical" evidence="1">
    <location>
        <begin position="7"/>
        <end position="29"/>
    </location>
</feature>
<dbReference type="AlphaFoldDB" id="A0A9X1LRC5"/>
<dbReference type="RefSeq" id="WP_196382795.1">
    <property type="nucleotide sequence ID" value="NZ_JAGTTM010000013.1"/>
</dbReference>
<accession>A0A9X1LRC5</accession>